<reference evidence="9 10" key="1">
    <citation type="submission" date="2020-08" db="EMBL/GenBank/DDBJ databases">
        <title>Genomic Encyclopedia of Type Strains, Phase IV (KMG-IV): sequencing the most valuable type-strain genomes for metagenomic binning, comparative biology and taxonomic classification.</title>
        <authorList>
            <person name="Goeker M."/>
        </authorList>
    </citation>
    <scope>NUCLEOTIDE SEQUENCE [LARGE SCALE GENOMIC DNA]</scope>
    <source>
        <strain evidence="9 10">DSM 102189</strain>
    </source>
</reference>
<comment type="caution">
    <text evidence="9">The sequence shown here is derived from an EMBL/GenBank/DDBJ whole genome shotgun (WGS) entry which is preliminary data.</text>
</comment>
<comment type="pathway">
    <text evidence="1">Plant hormone metabolism; auxin biosynthesis.</text>
</comment>
<keyword evidence="5" id="KW-0073">Auxin biosynthesis</keyword>
<gene>
    <name evidence="9" type="ORF">FHS79_000523</name>
</gene>
<dbReference type="GO" id="GO:0009063">
    <property type="term" value="P:amino acid catabolic process"/>
    <property type="evidence" value="ECO:0007669"/>
    <property type="project" value="TreeGrafter"/>
</dbReference>
<evidence type="ECO:0000256" key="5">
    <source>
        <dbReference type="ARBA" id="ARBA00023070"/>
    </source>
</evidence>
<dbReference type="GO" id="GO:0001716">
    <property type="term" value="F:L-amino-acid oxidase activity"/>
    <property type="evidence" value="ECO:0007669"/>
    <property type="project" value="TreeGrafter"/>
</dbReference>
<dbReference type="AlphaFoldDB" id="A0A841L0L6"/>
<evidence type="ECO:0000256" key="2">
    <source>
        <dbReference type="ARBA" id="ARBA00005833"/>
    </source>
</evidence>
<dbReference type="Gene3D" id="3.50.50.60">
    <property type="entry name" value="FAD/NAD(P)-binding domain"/>
    <property type="match status" value="1"/>
</dbReference>
<dbReference type="Gene3D" id="1.20.1440.240">
    <property type="match status" value="1"/>
</dbReference>
<evidence type="ECO:0000256" key="1">
    <source>
        <dbReference type="ARBA" id="ARBA00004814"/>
    </source>
</evidence>
<evidence type="ECO:0000313" key="10">
    <source>
        <dbReference type="Proteomes" id="UP000538147"/>
    </source>
</evidence>
<feature type="region of interest" description="Disordered" evidence="7">
    <location>
        <begin position="213"/>
        <end position="237"/>
    </location>
</feature>
<name>A0A841L0L6_9SPHN</name>
<dbReference type="EC" id="1.13.12.3" evidence="3"/>
<dbReference type="InterPro" id="IPR036188">
    <property type="entry name" value="FAD/NAD-bd_sf"/>
</dbReference>
<dbReference type="Pfam" id="PF01593">
    <property type="entry name" value="Amino_oxidase"/>
    <property type="match status" value="1"/>
</dbReference>
<dbReference type="PANTHER" id="PTHR10742">
    <property type="entry name" value="FLAVIN MONOAMINE OXIDASE"/>
    <property type="match status" value="1"/>
</dbReference>
<evidence type="ECO:0000259" key="8">
    <source>
        <dbReference type="Pfam" id="PF01593"/>
    </source>
</evidence>
<dbReference type="Proteomes" id="UP000538147">
    <property type="component" value="Unassembled WGS sequence"/>
</dbReference>
<dbReference type="GO" id="GO:0050361">
    <property type="term" value="F:tryptophan 2-monooxygenase activity"/>
    <property type="evidence" value="ECO:0007669"/>
    <property type="project" value="UniProtKB-EC"/>
</dbReference>
<comment type="similarity">
    <text evidence="2">Belongs to the tryptophan 2-monooxygenase family.</text>
</comment>
<evidence type="ECO:0000313" key="9">
    <source>
        <dbReference type="EMBL" id="MBB6226369.1"/>
    </source>
</evidence>
<organism evidence="9 10">
    <name type="scientific">Polymorphobacter multimanifer</name>
    <dbReference type="NCBI Taxonomy" id="1070431"/>
    <lineage>
        <taxon>Bacteria</taxon>
        <taxon>Pseudomonadati</taxon>
        <taxon>Pseudomonadota</taxon>
        <taxon>Alphaproteobacteria</taxon>
        <taxon>Sphingomonadales</taxon>
        <taxon>Sphingosinicellaceae</taxon>
        <taxon>Polymorphobacter</taxon>
    </lineage>
</organism>
<dbReference type="InterPro" id="IPR002937">
    <property type="entry name" value="Amino_oxidase"/>
</dbReference>
<dbReference type="GO" id="GO:0009851">
    <property type="term" value="P:auxin biosynthetic process"/>
    <property type="evidence" value="ECO:0007669"/>
    <property type="project" value="UniProtKB-KW"/>
</dbReference>
<proteinExistence type="inferred from homology"/>
<evidence type="ECO:0000256" key="3">
    <source>
        <dbReference type="ARBA" id="ARBA00012535"/>
    </source>
</evidence>
<comment type="catalytic activity">
    <reaction evidence="6">
        <text>L-tryptophan + O2 = indole-3-acetamide + CO2 + H2O</text>
        <dbReference type="Rhea" id="RHEA:16165"/>
        <dbReference type="ChEBI" id="CHEBI:15377"/>
        <dbReference type="ChEBI" id="CHEBI:15379"/>
        <dbReference type="ChEBI" id="CHEBI:16031"/>
        <dbReference type="ChEBI" id="CHEBI:16526"/>
        <dbReference type="ChEBI" id="CHEBI:57912"/>
        <dbReference type="EC" id="1.13.12.3"/>
    </reaction>
</comment>
<sequence length="518" mass="55871">MLRTIGMIGGSLALYQAMEVLGHAKETQFAGPPKLSGAPAGASVLVLGAGLAGMLAAFELRKAGYKVQILEYNNRPGGRNWSLYGGDTYTELGGETQKVGFAPGNYLNPGPWRIPYHHRTLLHYCKAFGVALEPFIQLNHQALVHNSKAFGGKPMPYRDLSADFEGNVAELLGKAIDNRGLDSQFSAEDQDKLKEALRTWGLLDKDMRYVKGNRSSRRRGFERPSGGGVDGSPIPSDPLPFKDVLDSGVWAVISQHMSIDHQTTMFQPVGGMGMIGKAFGKQVEGLVTFNAKVTKISQAGGAVTATYTDTATGAVKEAKADYCVCTIPLGILSQIELDASGGMLAAIAAVPYSNSVKVGLEMKTRFWEEENAIYGGISFTDRPISMISYPSGGMHSDGPGVILGAYTFGAASYKFAGMSPDERVRTVLEMGSVFHPGRYKEQFTAGASVAWSRVPYTLGCCAQWNEETREEHYQTLVAVDDRIVLAGEHASYIGCWMEGALLSSLDAVTRLHKRALEA</sequence>
<keyword evidence="9" id="KW-0560">Oxidoreductase</keyword>
<keyword evidence="10" id="KW-1185">Reference proteome</keyword>
<dbReference type="PANTHER" id="PTHR10742:SF342">
    <property type="entry name" value="AMINE OXIDASE"/>
    <property type="match status" value="1"/>
</dbReference>
<evidence type="ECO:0000256" key="4">
    <source>
        <dbReference type="ARBA" id="ARBA00017871"/>
    </source>
</evidence>
<dbReference type="InterPro" id="IPR050281">
    <property type="entry name" value="Flavin_monoamine_oxidase"/>
</dbReference>
<dbReference type="SUPFAM" id="SSF51905">
    <property type="entry name" value="FAD/NAD(P)-binding domain"/>
    <property type="match status" value="1"/>
</dbReference>
<dbReference type="EMBL" id="JACIIV010000003">
    <property type="protein sequence ID" value="MBB6226369.1"/>
    <property type="molecule type" value="Genomic_DNA"/>
</dbReference>
<protein>
    <recommendedName>
        <fullName evidence="4">Tryptophan 2-monooxygenase</fullName>
        <ecNumber evidence="3">1.13.12.3</ecNumber>
    </recommendedName>
</protein>
<dbReference type="Gene3D" id="3.90.660.10">
    <property type="match status" value="1"/>
</dbReference>
<dbReference type="SUPFAM" id="SSF54373">
    <property type="entry name" value="FAD-linked reductases, C-terminal domain"/>
    <property type="match status" value="1"/>
</dbReference>
<accession>A0A841L0L6</accession>
<feature type="domain" description="Amine oxidase" evidence="8">
    <location>
        <begin position="51"/>
        <end position="511"/>
    </location>
</feature>
<evidence type="ECO:0000256" key="6">
    <source>
        <dbReference type="ARBA" id="ARBA00047321"/>
    </source>
</evidence>
<evidence type="ECO:0000256" key="7">
    <source>
        <dbReference type="SAM" id="MobiDB-lite"/>
    </source>
</evidence>
<dbReference type="RefSeq" id="WP_341534406.1">
    <property type="nucleotide sequence ID" value="NZ_JACIIV010000003.1"/>
</dbReference>